<accession>A7ETS9</accession>
<dbReference type="InParanoid" id="A7ETS9"/>
<dbReference type="Proteomes" id="UP000001312">
    <property type="component" value="Unassembled WGS sequence"/>
</dbReference>
<dbReference type="RefSeq" id="XP_001589972.1">
    <property type="nucleotide sequence ID" value="XM_001589922.1"/>
</dbReference>
<reference evidence="2" key="1">
    <citation type="journal article" date="2011" name="PLoS Genet.">
        <title>Genomic analysis of the necrotrophic fungal pathogens Sclerotinia sclerotiorum and Botrytis cinerea.</title>
        <authorList>
            <person name="Amselem J."/>
            <person name="Cuomo C.A."/>
            <person name="van Kan J.A."/>
            <person name="Viaud M."/>
            <person name="Benito E.P."/>
            <person name="Couloux A."/>
            <person name="Coutinho P.M."/>
            <person name="de Vries R.P."/>
            <person name="Dyer P.S."/>
            <person name="Fillinger S."/>
            <person name="Fournier E."/>
            <person name="Gout L."/>
            <person name="Hahn M."/>
            <person name="Kohn L."/>
            <person name="Lapalu N."/>
            <person name="Plummer K.M."/>
            <person name="Pradier J.M."/>
            <person name="Quevillon E."/>
            <person name="Sharon A."/>
            <person name="Simon A."/>
            <person name="ten Have A."/>
            <person name="Tudzynski B."/>
            <person name="Tudzynski P."/>
            <person name="Wincker P."/>
            <person name="Andrew M."/>
            <person name="Anthouard V."/>
            <person name="Beever R.E."/>
            <person name="Beffa R."/>
            <person name="Benoit I."/>
            <person name="Bouzid O."/>
            <person name="Brault B."/>
            <person name="Chen Z."/>
            <person name="Choquer M."/>
            <person name="Collemare J."/>
            <person name="Cotton P."/>
            <person name="Danchin E.G."/>
            <person name="Da Silva C."/>
            <person name="Gautier A."/>
            <person name="Giraud C."/>
            <person name="Giraud T."/>
            <person name="Gonzalez C."/>
            <person name="Grossetete S."/>
            <person name="Guldener U."/>
            <person name="Henrissat B."/>
            <person name="Howlett B.J."/>
            <person name="Kodira C."/>
            <person name="Kretschmer M."/>
            <person name="Lappartient A."/>
            <person name="Leroch M."/>
            <person name="Levis C."/>
            <person name="Mauceli E."/>
            <person name="Neuveglise C."/>
            <person name="Oeser B."/>
            <person name="Pearson M."/>
            <person name="Poulain J."/>
            <person name="Poussereau N."/>
            <person name="Quesneville H."/>
            <person name="Rascle C."/>
            <person name="Schumacher J."/>
            <person name="Segurens B."/>
            <person name="Sexton A."/>
            <person name="Silva E."/>
            <person name="Sirven C."/>
            <person name="Soanes D.M."/>
            <person name="Talbot N.J."/>
            <person name="Templeton M."/>
            <person name="Yandava C."/>
            <person name="Yarden O."/>
            <person name="Zeng Q."/>
            <person name="Rollins J.A."/>
            <person name="Lebrun M.H."/>
            <person name="Dickman M."/>
        </authorList>
    </citation>
    <scope>NUCLEOTIDE SEQUENCE [LARGE SCALE GENOMIC DNA]</scope>
    <source>
        <strain evidence="2">ATCC 18683 / 1980 / Ss-1</strain>
    </source>
</reference>
<gene>
    <name evidence="1" type="ORF">SS1G_08736</name>
</gene>
<dbReference type="EMBL" id="CH476632">
    <property type="protein sequence ID" value="EDN92871.1"/>
    <property type="molecule type" value="Genomic_DNA"/>
</dbReference>
<dbReference type="AlphaFoldDB" id="A7ETS9"/>
<dbReference type="KEGG" id="ssl:SS1G_08736"/>
<sequence>MVPSTLKRFHALWNFLLKEHIAALIHSNTARTYLWHFNAGMECQLPEITAAT</sequence>
<name>A7ETS9_SCLS1</name>
<organism evidence="1 2">
    <name type="scientific">Sclerotinia sclerotiorum (strain ATCC 18683 / 1980 / Ss-1)</name>
    <name type="common">White mold</name>
    <name type="synonym">Whetzelinia sclerotiorum</name>
    <dbReference type="NCBI Taxonomy" id="665079"/>
    <lineage>
        <taxon>Eukaryota</taxon>
        <taxon>Fungi</taxon>
        <taxon>Dikarya</taxon>
        <taxon>Ascomycota</taxon>
        <taxon>Pezizomycotina</taxon>
        <taxon>Leotiomycetes</taxon>
        <taxon>Helotiales</taxon>
        <taxon>Sclerotiniaceae</taxon>
        <taxon>Sclerotinia</taxon>
    </lineage>
</organism>
<protein>
    <submittedName>
        <fullName evidence="1">Uncharacterized protein</fullName>
    </submittedName>
</protein>
<evidence type="ECO:0000313" key="1">
    <source>
        <dbReference type="EMBL" id="EDN92871.1"/>
    </source>
</evidence>
<dbReference type="GeneID" id="5486092"/>
<proteinExistence type="predicted"/>
<evidence type="ECO:0000313" key="2">
    <source>
        <dbReference type="Proteomes" id="UP000001312"/>
    </source>
</evidence>
<keyword evidence="2" id="KW-1185">Reference proteome</keyword>